<protein>
    <recommendedName>
        <fullName evidence="4">YfiR family protein</fullName>
    </recommendedName>
</protein>
<dbReference type="Proteomes" id="UP001500841">
    <property type="component" value="Unassembled WGS sequence"/>
</dbReference>
<feature type="signal peptide" evidence="1">
    <location>
        <begin position="1"/>
        <end position="29"/>
    </location>
</feature>
<dbReference type="InterPro" id="IPR025293">
    <property type="entry name" value="YfiR/HmsC-like"/>
</dbReference>
<accession>A0ABP7X1V9</accession>
<keyword evidence="3" id="KW-1185">Reference proteome</keyword>
<reference evidence="3" key="1">
    <citation type="journal article" date="2019" name="Int. J. Syst. Evol. Microbiol.">
        <title>The Global Catalogue of Microorganisms (GCM) 10K type strain sequencing project: providing services to taxonomists for standard genome sequencing and annotation.</title>
        <authorList>
            <consortium name="The Broad Institute Genomics Platform"/>
            <consortium name="The Broad Institute Genome Sequencing Center for Infectious Disease"/>
            <person name="Wu L."/>
            <person name="Ma J."/>
        </authorList>
    </citation>
    <scope>NUCLEOTIDE SEQUENCE [LARGE SCALE GENOMIC DNA]</scope>
    <source>
        <strain evidence="3">JCM 17085</strain>
    </source>
</reference>
<evidence type="ECO:0008006" key="4">
    <source>
        <dbReference type="Google" id="ProtNLM"/>
    </source>
</evidence>
<evidence type="ECO:0000313" key="2">
    <source>
        <dbReference type="EMBL" id="GAA4101961.1"/>
    </source>
</evidence>
<dbReference type="Pfam" id="PF13689">
    <property type="entry name" value="DUF4154"/>
    <property type="match status" value="1"/>
</dbReference>
<gene>
    <name evidence="2" type="ORF">GCM10022392_28650</name>
</gene>
<evidence type="ECO:0000256" key="1">
    <source>
        <dbReference type="SAM" id="SignalP"/>
    </source>
</evidence>
<sequence length="183" mass="20026">MSGKKYTIRIFIACLILQAVNASTTAARAQGKPPLEYQIKAAFLFNFTRFIHWPASAYSSPDAPFVIGIAGNDPFGSYLDDLVNGEQAEGHNIIIRRYPDGGDISGCQLLFVNTFAPAKLKTILSLARRNTLTVGDANSFVNSGGMIRFFKEDNRIKMEIKLAAIKAAKLEISAKLLQVAKVK</sequence>
<organism evidence="2 3">
    <name type="scientific">Mucilaginibacter panaciglaebae</name>
    <dbReference type="NCBI Taxonomy" id="502331"/>
    <lineage>
        <taxon>Bacteria</taxon>
        <taxon>Pseudomonadati</taxon>
        <taxon>Bacteroidota</taxon>
        <taxon>Sphingobacteriia</taxon>
        <taxon>Sphingobacteriales</taxon>
        <taxon>Sphingobacteriaceae</taxon>
        <taxon>Mucilaginibacter</taxon>
    </lineage>
</organism>
<feature type="chain" id="PRO_5046727972" description="YfiR family protein" evidence="1">
    <location>
        <begin position="30"/>
        <end position="183"/>
    </location>
</feature>
<name>A0ABP7X1V9_9SPHI</name>
<evidence type="ECO:0000313" key="3">
    <source>
        <dbReference type="Proteomes" id="UP001500841"/>
    </source>
</evidence>
<dbReference type="RefSeq" id="WP_345105923.1">
    <property type="nucleotide sequence ID" value="NZ_BAABCV010000010.1"/>
</dbReference>
<dbReference type="EMBL" id="BAABCV010000010">
    <property type="protein sequence ID" value="GAA4101961.1"/>
    <property type="molecule type" value="Genomic_DNA"/>
</dbReference>
<proteinExistence type="predicted"/>
<keyword evidence="1" id="KW-0732">Signal</keyword>
<comment type="caution">
    <text evidence="2">The sequence shown here is derived from an EMBL/GenBank/DDBJ whole genome shotgun (WGS) entry which is preliminary data.</text>
</comment>